<sequence>MAADDSTPHPATCPADGTNAEKQAQRFKTHAVASPETPAFQESLPATAPKLKLSEDAMSLNIIRLTNSKTYHVPHDTEKEFTRSYYTHAHSPPSAFKANSLLAIDWPICCA</sequence>
<protein>
    <submittedName>
        <fullName evidence="2">Uncharacterized protein</fullName>
    </submittedName>
</protein>
<proteinExistence type="predicted"/>
<evidence type="ECO:0000313" key="3">
    <source>
        <dbReference type="Proteomes" id="UP000322873"/>
    </source>
</evidence>
<dbReference type="AlphaFoldDB" id="A0A5M9JVJ2"/>
<gene>
    <name evidence="2" type="ORF">EYC84_005118</name>
</gene>
<feature type="region of interest" description="Disordered" evidence="1">
    <location>
        <begin position="1"/>
        <end position="24"/>
    </location>
</feature>
<evidence type="ECO:0000313" key="2">
    <source>
        <dbReference type="EMBL" id="KAA8573534.1"/>
    </source>
</evidence>
<comment type="caution">
    <text evidence="2">The sequence shown here is derived from an EMBL/GenBank/DDBJ whole genome shotgun (WGS) entry which is preliminary data.</text>
</comment>
<organism evidence="2 3">
    <name type="scientific">Monilinia fructicola</name>
    <name type="common">Brown rot fungus</name>
    <name type="synonym">Ciboria fructicola</name>
    <dbReference type="NCBI Taxonomy" id="38448"/>
    <lineage>
        <taxon>Eukaryota</taxon>
        <taxon>Fungi</taxon>
        <taxon>Dikarya</taxon>
        <taxon>Ascomycota</taxon>
        <taxon>Pezizomycotina</taxon>
        <taxon>Leotiomycetes</taxon>
        <taxon>Helotiales</taxon>
        <taxon>Sclerotiniaceae</taxon>
        <taxon>Monilinia</taxon>
    </lineage>
</organism>
<dbReference type="Proteomes" id="UP000322873">
    <property type="component" value="Unassembled WGS sequence"/>
</dbReference>
<keyword evidence="3" id="KW-1185">Reference proteome</keyword>
<evidence type="ECO:0000256" key="1">
    <source>
        <dbReference type="SAM" id="MobiDB-lite"/>
    </source>
</evidence>
<reference evidence="2 3" key="1">
    <citation type="submission" date="2019-06" db="EMBL/GenBank/DDBJ databases">
        <title>Genome Sequence of the Brown Rot Fungal Pathogen Monilinia fructicola.</title>
        <authorList>
            <person name="De Miccolis Angelini R.M."/>
            <person name="Landi L."/>
            <person name="Abate D."/>
            <person name="Pollastro S."/>
            <person name="Romanazzi G."/>
            <person name="Faretra F."/>
        </authorList>
    </citation>
    <scope>NUCLEOTIDE SEQUENCE [LARGE SCALE GENOMIC DNA]</scope>
    <source>
        <strain evidence="2 3">Mfrc123</strain>
    </source>
</reference>
<accession>A0A5M9JVJ2</accession>
<dbReference type="EMBL" id="VICG01000003">
    <property type="protein sequence ID" value="KAA8573534.1"/>
    <property type="molecule type" value="Genomic_DNA"/>
</dbReference>
<name>A0A5M9JVJ2_MONFR</name>